<evidence type="ECO:0000313" key="7">
    <source>
        <dbReference type="Proteomes" id="UP000503399"/>
    </source>
</evidence>
<dbReference type="Gene3D" id="3.40.50.300">
    <property type="entry name" value="P-loop containing nucleotide triphosphate hydrolases"/>
    <property type="match status" value="2"/>
</dbReference>
<dbReference type="CDD" id="cd03215">
    <property type="entry name" value="ABC_Carb_Monos_II"/>
    <property type="match status" value="1"/>
</dbReference>
<dbReference type="Pfam" id="PF00005">
    <property type="entry name" value="ABC_tran"/>
    <property type="match status" value="2"/>
</dbReference>
<dbReference type="PROSITE" id="PS00211">
    <property type="entry name" value="ABC_TRANSPORTER_1"/>
    <property type="match status" value="1"/>
</dbReference>
<keyword evidence="7" id="KW-1185">Reference proteome</keyword>
<keyword evidence="2" id="KW-0677">Repeat</keyword>
<accession>A0A6F8ZEI8</accession>
<evidence type="ECO:0000259" key="5">
    <source>
        <dbReference type="PROSITE" id="PS50893"/>
    </source>
</evidence>
<dbReference type="KEGG" id="hfv:R50_0835"/>
<dbReference type="AlphaFoldDB" id="A0A6F8ZEI8"/>
<evidence type="ECO:0000256" key="2">
    <source>
        <dbReference type="ARBA" id="ARBA00022737"/>
    </source>
</evidence>
<dbReference type="InterPro" id="IPR017871">
    <property type="entry name" value="ABC_transporter-like_CS"/>
</dbReference>
<dbReference type="GO" id="GO:0016887">
    <property type="term" value="F:ATP hydrolysis activity"/>
    <property type="evidence" value="ECO:0007669"/>
    <property type="project" value="InterPro"/>
</dbReference>
<dbReference type="SMART" id="SM00382">
    <property type="entry name" value="AAA"/>
    <property type="match status" value="2"/>
</dbReference>
<proteinExistence type="predicted"/>
<dbReference type="PANTHER" id="PTHR43790:SF9">
    <property type="entry name" value="GALACTOFURANOSE TRANSPORTER ATP-BINDING PROTEIN YTFR"/>
    <property type="match status" value="1"/>
</dbReference>
<dbReference type="InterPro" id="IPR003593">
    <property type="entry name" value="AAA+_ATPase"/>
</dbReference>
<evidence type="ECO:0000256" key="1">
    <source>
        <dbReference type="ARBA" id="ARBA00022448"/>
    </source>
</evidence>
<dbReference type="InterPro" id="IPR050107">
    <property type="entry name" value="ABC_carbohydrate_import_ATPase"/>
</dbReference>
<dbReference type="CDD" id="cd03216">
    <property type="entry name" value="ABC_Carb_Monos_I"/>
    <property type="match status" value="1"/>
</dbReference>
<organism evidence="6 7">
    <name type="scientific">Candidatus Hydrogenisulfobacillus filiaventi</name>
    <dbReference type="NCBI Taxonomy" id="2707344"/>
    <lineage>
        <taxon>Bacteria</taxon>
        <taxon>Bacillati</taxon>
        <taxon>Bacillota</taxon>
        <taxon>Clostridia</taxon>
        <taxon>Eubacteriales</taxon>
        <taxon>Clostridiales Family XVII. Incertae Sedis</taxon>
        <taxon>Candidatus Hydrogenisulfobacillus</taxon>
    </lineage>
</organism>
<name>A0A6F8ZEI8_9FIRM</name>
<evidence type="ECO:0000256" key="3">
    <source>
        <dbReference type="ARBA" id="ARBA00022741"/>
    </source>
</evidence>
<dbReference type="GO" id="GO:0005524">
    <property type="term" value="F:ATP binding"/>
    <property type="evidence" value="ECO:0007669"/>
    <property type="project" value="UniProtKB-KW"/>
</dbReference>
<dbReference type="PROSITE" id="PS50893">
    <property type="entry name" value="ABC_TRANSPORTER_2"/>
    <property type="match status" value="2"/>
</dbReference>
<gene>
    <name evidence="6" type="primary">rbsA</name>
    <name evidence="6" type="ORF">R50_0835</name>
</gene>
<keyword evidence="4 6" id="KW-0067">ATP-binding</keyword>
<dbReference type="PANTHER" id="PTHR43790">
    <property type="entry name" value="CARBOHYDRATE TRANSPORT ATP-BINDING PROTEIN MG119-RELATED"/>
    <property type="match status" value="1"/>
</dbReference>
<feature type="domain" description="ABC transporter" evidence="5">
    <location>
        <begin position="7"/>
        <end position="246"/>
    </location>
</feature>
<dbReference type="Proteomes" id="UP000503399">
    <property type="component" value="Chromosome"/>
</dbReference>
<protein>
    <submittedName>
        <fullName evidence="6">Ribose ABC transporter (ATP-binding protein)</fullName>
    </submittedName>
</protein>
<dbReference type="InterPro" id="IPR027417">
    <property type="entry name" value="P-loop_NTPase"/>
</dbReference>
<keyword evidence="1" id="KW-0813">Transport</keyword>
<dbReference type="InterPro" id="IPR003439">
    <property type="entry name" value="ABC_transporter-like_ATP-bd"/>
</dbReference>
<reference evidence="6 7" key="1">
    <citation type="submission" date="2020-02" db="EMBL/GenBank/DDBJ databases">
        <authorList>
            <person name="Hogendoorn C."/>
        </authorList>
    </citation>
    <scope>NUCLEOTIDE SEQUENCE [LARGE SCALE GENOMIC DNA]</scope>
    <source>
        <strain evidence="6">R501</strain>
    </source>
</reference>
<keyword evidence="3" id="KW-0547">Nucleotide-binding</keyword>
<feature type="domain" description="ABC transporter" evidence="5">
    <location>
        <begin position="264"/>
        <end position="502"/>
    </location>
</feature>
<sequence length="508" mass="54953">MAKAALVELCGIHKRYPGIQALADVSLAAPTGQVLALCGENGAGKSTLIRILAGSERPDKGCIRLEGRERHWASPREAREAGIAAIYQELSLVPTLGVRDNLALGVWPHGRAGQVQQRALDRLVEAGLAQVGLSPADLDLEAPVGRLNMGLQQLLEIAKALLLQAKVVIMDEPTSSLTPSETERLFARIRDLKARGLLVLYVSHRLEEVFAVADRAAVLRDGRLVDDRPIGDWEMGELVRAMVDRPFVTVGSQPPPAADAPVALELEDVVTAAGVEVPALRVHAGEILGVAGLVGSGRSELLAAVAGADRVVHGHLRWEGRERRWRNPREAARAGVVLLPEDRKSQGLILPDSVEENIWLGLLDAFRRAAGWFDRAGAHRRARELVEPLGLPAERLPVPARNLSGGNQQKVVLARALGRNPRLLLMDEPTRGVDVGAKDELYRLIFALRERGLAILLASSELPELLRVADRIAVMHDRRLVAVLDRRSTGAEEVLAYATGVAHARPAS</sequence>
<dbReference type="EMBL" id="LR778114">
    <property type="protein sequence ID" value="CAB1128341.1"/>
    <property type="molecule type" value="Genomic_DNA"/>
</dbReference>
<evidence type="ECO:0000256" key="4">
    <source>
        <dbReference type="ARBA" id="ARBA00022840"/>
    </source>
</evidence>
<dbReference type="SUPFAM" id="SSF52540">
    <property type="entry name" value="P-loop containing nucleoside triphosphate hydrolases"/>
    <property type="match status" value="2"/>
</dbReference>
<evidence type="ECO:0000313" key="6">
    <source>
        <dbReference type="EMBL" id="CAB1128341.1"/>
    </source>
</evidence>